<dbReference type="PROSITE" id="PS51257">
    <property type="entry name" value="PROKAR_LIPOPROTEIN"/>
    <property type="match status" value="1"/>
</dbReference>
<keyword evidence="2" id="KW-1185">Reference proteome</keyword>
<dbReference type="InterPro" id="IPR011990">
    <property type="entry name" value="TPR-like_helical_dom_sf"/>
</dbReference>
<dbReference type="Pfam" id="PF12771">
    <property type="entry name" value="SusD-like_2"/>
    <property type="match status" value="1"/>
</dbReference>
<sequence>MKNKNIGHSKIPRYALTLLLTAFAVLGCEKYLDVDEDTDAPITAPLNQLLPNIQLGVGQMADFRLWSGDILQVYTHQFTAREEQDQYGTKADNINMNNDWNGIYLTLTDIETLISQATESGDRVYIGIAQLLKAYMMSTAVDLWGDVPFSEATELEEGVVSPTFDDQQSIYEIVFDLIDEGKINVASGAGTSLPGSDDLFYGGAADQWVRFANTLKLKLYNQIRLSPLFDQAALDALITEDNFFSSNADDFQFAHTANQSPTDERNELFIDAYGGAQVTKYISPWFYEILMGVNPNIHTGIQDPRIPYYWANQLVPGQFPRDQGDTATGDPNADYWDASTGFFSIRFGSVGPDRDHAVQSDATFPGIFPCGGRYDDGQGFVRTIASGTGVAPKRILTYDEFLYIQAELMQAGFVNGNAAEKLRNAMTASFAKVDQVVAGTGTTQTVPILSGSDEVIAFMDSIDAEFAAADEEKKLEIIMTQKWVATFADPMDQYTDYRRTGYPVLADPTGSQSPEYQLDNGDGWPLNDNLTVLNNPFQLSFFWPQTELNLNQNAPAQKDPATYKIFWDD</sequence>
<organism evidence="1 2">
    <name type="scientific">Pricia mediterranea</name>
    <dbReference type="NCBI Taxonomy" id="3076079"/>
    <lineage>
        <taxon>Bacteria</taxon>
        <taxon>Pseudomonadati</taxon>
        <taxon>Bacteroidota</taxon>
        <taxon>Flavobacteriia</taxon>
        <taxon>Flavobacteriales</taxon>
        <taxon>Flavobacteriaceae</taxon>
        <taxon>Pricia</taxon>
    </lineage>
</organism>
<accession>A0ABU3L8X1</accession>
<name>A0ABU3L8X1_9FLAO</name>
<dbReference type="SUPFAM" id="SSF48452">
    <property type="entry name" value="TPR-like"/>
    <property type="match status" value="1"/>
</dbReference>
<dbReference type="Proteomes" id="UP001250656">
    <property type="component" value="Unassembled WGS sequence"/>
</dbReference>
<evidence type="ECO:0000313" key="1">
    <source>
        <dbReference type="EMBL" id="MDT7829673.1"/>
    </source>
</evidence>
<protein>
    <submittedName>
        <fullName evidence="1">SusD/RagB family nutrient-binding outer membrane lipoprotein</fullName>
    </submittedName>
</protein>
<keyword evidence="1" id="KW-0449">Lipoprotein</keyword>
<reference evidence="1 2" key="1">
    <citation type="submission" date="2023-09" db="EMBL/GenBank/DDBJ databases">
        <title>Novel taxa isolated from Blanes Bay.</title>
        <authorList>
            <person name="Rey-Velasco X."/>
            <person name="Lucena T."/>
        </authorList>
    </citation>
    <scope>NUCLEOTIDE SEQUENCE [LARGE SCALE GENOMIC DNA]</scope>
    <source>
        <strain evidence="1 2">S334</strain>
    </source>
</reference>
<dbReference type="Gene3D" id="1.25.40.390">
    <property type="match status" value="1"/>
</dbReference>
<evidence type="ECO:0000313" key="2">
    <source>
        <dbReference type="Proteomes" id="UP001250656"/>
    </source>
</evidence>
<gene>
    <name evidence="1" type="ORF">RQM65_13450</name>
</gene>
<dbReference type="EMBL" id="JAVTTP010000001">
    <property type="protein sequence ID" value="MDT7829673.1"/>
    <property type="molecule type" value="Genomic_DNA"/>
</dbReference>
<proteinExistence type="predicted"/>
<dbReference type="RefSeq" id="WP_314015770.1">
    <property type="nucleotide sequence ID" value="NZ_JAVTTP010000001.1"/>
</dbReference>
<dbReference type="InterPro" id="IPR041662">
    <property type="entry name" value="SusD-like_2"/>
</dbReference>
<comment type="caution">
    <text evidence="1">The sequence shown here is derived from an EMBL/GenBank/DDBJ whole genome shotgun (WGS) entry which is preliminary data.</text>
</comment>